<keyword evidence="6 9" id="KW-1133">Transmembrane helix</keyword>
<evidence type="ECO:0000256" key="9">
    <source>
        <dbReference type="SAM" id="Phobius"/>
    </source>
</evidence>
<name>A0A2H3L3B6_9CHLR</name>
<evidence type="ECO:0000259" key="10">
    <source>
        <dbReference type="Pfam" id="PF04290"/>
    </source>
</evidence>
<evidence type="ECO:0000256" key="5">
    <source>
        <dbReference type="ARBA" id="ARBA00022692"/>
    </source>
</evidence>
<organism evidence="11 12">
    <name type="scientific">Candidatus Chloroploca asiatica</name>
    <dbReference type="NCBI Taxonomy" id="1506545"/>
    <lineage>
        <taxon>Bacteria</taxon>
        <taxon>Bacillati</taxon>
        <taxon>Chloroflexota</taxon>
        <taxon>Chloroflexia</taxon>
        <taxon>Chloroflexales</taxon>
        <taxon>Chloroflexineae</taxon>
        <taxon>Oscillochloridaceae</taxon>
        <taxon>Candidatus Chloroploca</taxon>
    </lineage>
</organism>
<evidence type="ECO:0000256" key="1">
    <source>
        <dbReference type="ARBA" id="ARBA00004429"/>
    </source>
</evidence>
<feature type="domain" description="Tripartite ATP-independent periplasmic transporters DctQ component" evidence="10">
    <location>
        <begin position="30"/>
        <end position="166"/>
    </location>
</feature>
<comment type="similarity">
    <text evidence="8">Belongs to the TRAP transporter small permease family.</text>
</comment>
<protein>
    <submittedName>
        <fullName evidence="11">C4-dicarboxylate ABC transporter substrate-binding protein</fullName>
    </submittedName>
</protein>
<dbReference type="PANTHER" id="PTHR35011:SF4">
    <property type="entry name" value="SLL1102 PROTEIN"/>
    <property type="match status" value="1"/>
</dbReference>
<keyword evidence="12" id="KW-1185">Reference proteome</keyword>
<keyword evidence="7 9" id="KW-0472">Membrane</keyword>
<evidence type="ECO:0000256" key="6">
    <source>
        <dbReference type="ARBA" id="ARBA00022989"/>
    </source>
</evidence>
<dbReference type="AlphaFoldDB" id="A0A2H3L3B6"/>
<dbReference type="EMBL" id="LYXE01000015">
    <property type="protein sequence ID" value="PDW01128.1"/>
    <property type="molecule type" value="Genomic_DNA"/>
</dbReference>
<keyword evidence="2" id="KW-0813">Transport</keyword>
<keyword evidence="5 9" id="KW-0812">Transmembrane</keyword>
<evidence type="ECO:0000256" key="8">
    <source>
        <dbReference type="ARBA" id="ARBA00038436"/>
    </source>
</evidence>
<dbReference type="PANTHER" id="PTHR35011">
    <property type="entry name" value="2,3-DIKETO-L-GULONATE TRAP TRANSPORTER SMALL PERMEASE PROTEIN YIAM"/>
    <property type="match status" value="1"/>
</dbReference>
<dbReference type="InterPro" id="IPR055348">
    <property type="entry name" value="DctQ"/>
</dbReference>
<sequence length="196" mass="21909">MRGLLRLSKGIDAFTELVGNITLWLVPVVVGIGVWNVLNRYVGRAIGQTLGSNLYIEAQWYVFSIIFLMGASYALKHGEHVRVDVFYGMYSPRRKAWVDLLGTFLFLIPFCLLLIYFTLPYVQNSWQILEGSPDGSAGLPRYPLKTFILVSPVLLIIQGISEAIKNAAFLMGYSDTTGTGKEHSAMTKQLRIDKGK</sequence>
<feature type="transmembrane region" description="Helical" evidence="9">
    <location>
        <begin position="96"/>
        <end position="122"/>
    </location>
</feature>
<evidence type="ECO:0000256" key="7">
    <source>
        <dbReference type="ARBA" id="ARBA00023136"/>
    </source>
</evidence>
<dbReference type="RefSeq" id="WP_097650610.1">
    <property type="nucleotide sequence ID" value="NZ_LYXE01000015.1"/>
</dbReference>
<feature type="transmembrane region" description="Helical" evidence="9">
    <location>
        <begin position="58"/>
        <end position="75"/>
    </location>
</feature>
<keyword evidence="4" id="KW-0997">Cell inner membrane</keyword>
<dbReference type="InterPro" id="IPR007387">
    <property type="entry name" value="TRAP_DctQ"/>
</dbReference>
<comment type="caution">
    <text evidence="11">The sequence shown here is derived from an EMBL/GenBank/DDBJ whole genome shotgun (WGS) entry which is preliminary data.</text>
</comment>
<evidence type="ECO:0000313" key="12">
    <source>
        <dbReference type="Proteomes" id="UP000220922"/>
    </source>
</evidence>
<evidence type="ECO:0000313" key="11">
    <source>
        <dbReference type="EMBL" id="PDW01128.1"/>
    </source>
</evidence>
<keyword evidence="3" id="KW-1003">Cell membrane</keyword>
<dbReference type="Pfam" id="PF04290">
    <property type="entry name" value="DctQ"/>
    <property type="match status" value="1"/>
</dbReference>
<reference evidence="11 12" key="1">
    <citation type="submission" date="2016-05" db="EMBL/GenBank/DDBJ databases">
        <authorList>
            <person name="Lavstsen T."/>
            <person name="Jespersen J.S."/>
        </authorList>
    </citation>
    <scope>NUCLEOTIDE SEQUENCE [LARGE SCALE GENOMIC DNA]</scope>
    <source>
        <strain evidence="11 12">B7-9</strain>
    </source>
</reference>
<dbReference type="GO" id="GO:0005886">
    <property type="term" value="C:plasma membrane"/>
    <property type="evidence" value="ECO:0007669"/>
    <property type="project" value="UniProtKB-SubCell"/>
</dbReference>
<dbReference type="OrthoDB" id="9795655at2"/>
<evidence type="ECO:0000256" key="4">
    <source>
        <dbReference type="ARBA" id="ARBA00022519"/>
    </source>
</evidence>
<feature type="transmembrane region" description="Helical" evidence="9">
    <location>
        <begin position="142"/>
        <end position="161"/>
    </location>
</feature>
<evidence type="ECO:0000256" key="2">
    <source>
        <dbReference type="ARBA" id="ARBA00022448"/>
    </source>
</evidence>
<feature type="transmembrane region" description="Helical" evidence="9">
    <location>
        <begin position="21"/>
        <end position="38"/>
    </location>
</feature>
<evidence type="ECO:0000256" key="3">
    <source>
        <dbReference type="ARBA" id="ARBA00022475"/>
    </source>
</evidence>
<accession>A0A2H3L3B6</accession>
<comment type="subcellular location">
    <subcellularLocation>
        <location evidence="1">Cell inner membrane</location>
        <topology evidence="1">Multi-pass membrane protein</topology>
    </subcellularLocation>
</comment>
<proteinExistence type="inferred from homology"/>
<dbReference type="Proteomes" id="UP000220922">
    <property type="component" value="Unassembled WGS sequence"/>
</dbReference>
<gene>
    <name evidence="11" type="ORF">A9Q02_08140</name>
</gene>